<proteinExistence type="inferred from homology"/>
<dbReference type="Pfam" id="PF00682">
    <property type="entry name" value="HMGL-like"/>
    <property type="match status" value="1"/>
</dbReference>
<dbReference type="GO" id="GO:0004419">
    <property type="term" value="F:hydroxymethylglutaryl-CoA lyase activity"/>
    <property type="evidence" value="ECO:0007669"/>
    <property type="project" value="UniProtKB-EC"/>
</dbReference>
<sequence length="311" mass="31877">MPEETEMPDARPHMRPIICEVAPRDGFQSIANPLPTDEKIAIIRALAEAGCPRIEFGSFVSPKAIPQMADIAEIAAAVKDVPSRLSALVPNVRGAENALAAGVTEVVYVFSVSEAHNRNNVRQSVEQSLEGLEKVTAALPASVGLRVDLGTSFDCPFAGTVARAAVLDSVASVAAIAPEAEIGLCDTTGRANPFEVAARFSAAMAIGAAAGNGWAFHGHDTYGQGVANALAAWSVGVRVFDTAAAGLGGCPFAPGATGNTATEDLVFAFNEGGFETGIDLAALLAVADRIAALPGGATGSHLRIVPRHKVA</sequence>
<dbReference type="EC" id="4.1.3.4" evidence="5"/>
<dbReference type="InterPro" id="IPR043594">
    <property type="entry name" value="HMGL"/>
</dbReference>
<comment type="caution">
    <text evidence="5">The sequence shown here is derived from an EMBL/GenBank/DDBJ whole genome shotgun (WGS) entry which is preliminary data.</text>
</comment>
<evidence type="ECO:0000256" key="1">
    <source>
        <dbReference type="ARBA" id="ARBA00009405"/>
    </source>
</evidence>
<comment type="similarity">
    <text evidence="1">Belongs to the HMG-CoA lyase family.</text>
</comment>
<name>A0ABT3H9S6_9HYPH</name>
<reference evidence="6" key="1">
    <citation type="submission" date="2023-07" db="EMBL/GenBank/DDBJ databases">
        <title>Genome sequencing of Purple Non-Sulfur Bacteria from various extreme environments.</title>
        <authorList>
            <person name="Mayer M."/>
        </authorList>
    </citation>
    <scope>NUCLEOTIDE SEQUENCE [LARGE SCALE GENOMIC DNA]</scope>
    <source>
        <strain evidence="6">DSM 17935</strain>
    </source>
</reference>
<dbReference type="NCBIfam" id="NF004283">
    <property type="entry name" value="PRK05692.1"/>
    <property type="match status" value="1"/>
</dbReference>
<dbReference type="PROSITE" id="PS50991">
    <property type="entry name" value="PYR_CT"/>
    <property type="match status" value="1"/>
</dbReference>
<keyword evidence="3 5" id="KW-0456">Lyase</keyword>
<evidence type="ECO:0000256" key="2">
    <source>
        <dbReference type="ARBA" id="ARBA00022723"/>
    </source>
</evidence>
<keyword evidence="6" id="KW-1185">Reference proteome</keyword>
<dbReference type="Proteomes" id="UP001209755">
    <property type="component" value="Unassembled WGS sequence"/>
</dbReference>
<dbReference type="Gene3D" id="3.20.20.70">
    <property type="entry name" value="Aldolase class I"/>
    <property type="match status" value="1"/>
</dbReference>
<gene>
    <name evidence="5" type="ORF">M2319_001468</name>
</gene>
<evidence type="ECO:0000259" key="4">
    <source>
        <dbReference type="PROSITE" id="PS50991"/>
    </source>
</evidence>
<evidence type="ECO:0000256" key="3">
    <source>
        <dbReference type="ARBA" id="ARBA00023239"/>
    </source>
</evidence>
<dbReference type="EMBL" id="JAOQNS010000003">
    <property type="protein sequence ID" value="MCW2307146.1"/>
    <property type="molecule type" value="Genomic_DNA"/>
</dbReference>
<dbReference type="PANTHER" id="PTHR42738:SF7">
    <property type="entry name" value="HYDROXYMETHYLGLUTARYL-COA LYASE"/>
    <property type="match status" value="1"/>
</dbReference>
<protein>
    <submittedName>
        <fullName evidence="5">Hydroxymethylglutaryl-CoA lyase</fullName>
        <ecNumber evidence="5">4.1.3.4</ecNumber>
    </submittedName>
</protein>
<dbReference type="PANTHER" id="PTHR42738">
    <property type="entry name" value="HYDROXYMETHYLGLUTARYL-COA LYASE"/>
    <property type="match status" value="1"/>
</dbReference>
<evidence type="ECO:0000313" key="5">
    <source>
        <dbReference type="EMBL" id="MCW2307146.1"/>
    </source>
</evidence>
<organism evidence="5 6">
    <name type="scientific">Rhodobium gokarnense</name>
    <dbReference type="NCBI Taxonomy" id="364296"/>
    <lineage>
        <taxon>Bacteria</taxon>
        <taxon>Pseudomonadati</taxon>
        <taxon>Pseudomonadota</taxon>
        <taxon>Alphaproteobacteria</taxon>
        <taxon>Hyphomicrobiales</taxon>
        <taxon>Rhodobiaceae</taxon>
        <taxon>Rhodobium</taxon>
    </lineage>
</organism>
<feature type="domain" description="Pyruvate carboxyltransferase" evidence="4">
    <location>
        <begin position="16"/>
        <end position="284"/>
    </location>
</feature>
<dbReference type="InterPro" id="IPR013785">
    <property type="entry name" value="Aldolase_TIM"/>
</dbReference>
<dbReference type="RefSeq" id="WP_264600795.1">
    <property type="nucleotide sequence ID" value="NZ_JAOQNS010000003.1"/>
</dbReference>
<keyword evidence="2" id="KW-0479">Metal-binding</keyword>
<dbReference type="CDD" id="cd07938">
    <property type="entry name" value="DRE_TIM_HMGL"/>
    <property type="match status" value="1"/>
</dbReference>
<dbReference type="SUPFAM" id="SSF51569">
    <property type="entry name" value="Aldolase"/>
    <property type="match status" value="1"/>
</dbReference>
<evidence type="ECO:0000313" key="6">
    <source>
        <dbReference type="Proteomes" id="UP001209755"/>
    </source>
</evidence>
<accession>A0ABT3H9S6</accession>
<dbReference type="InterPro" id="IPR000891">
    <property type="entry name" value="PYR_CT"/>
</dbReference>